<gene>
    <name evidence="2" type="ORF">Sspor_31390</name>
</gene>
<feature type="compositionally biased region" description="Basic residues" evidence="1">
    <location>
        <begin position="71"/>
        <end position="83"/>
    </location>
</feature>
<accession>A0ABQ3TB12</accession>
<organism evidence="2 3">
    <name type="scientific">Streptomyces spororaveus</name>
    <dbReference type="NCBI Taxonomy" id="284039"/>
    <lineage>
        <taxon>Bacteria</taxon>
        <taxon>Bacillati</taxon>
        <taxon>Actinomycetota</taxon>
        <taxon>Actinomycetes</taxon>
        <taxon>Kitasatosporales</taxon>
        <taxon>Streptomycetaceae</taxon>
        <taxon>Streptomyces</taxon>
    </lineage>
</organism>
<evidence type="ECO:0000313" key="3">
    <source>
        <dbReference type="Proteomes" id="UP000608522"/>
    </source>
</evidence>
<name>A0ABQ3TB12_9ACTN</name>
<feature type="region of interest" description="Disordered" evidence="1">
    <location>
        <begin position="55"/>
        <end position="98"/>
    </location>
</feature>
<sequence>MRPMCRYPLGRESWITPNEVPEKRDQGAEMFEYEIANAVRSADLMREAAEYRTARAAGTAHRASLPEKEARRRVRTLRSRFTRSARPARSAHSAPRTV</sequence>
<proteinExistence type="predicted"/>
<keyword evidence="3" id="KW-1185">Reference proteome</keyword>
<evidence type="ECO:0000313" key="2">
    <source>
        <dbReference type="EMBL" id="GHI77578.1"/>
    </source>
</evidence>
<comment type="caution">
    <text evidence="2">The sequence shown here is derived from an EMBL/GenBank/DDBJ whole genome shotgun (WGS) entry which is preliminary data.</text>
</comment>
<dbReference type="EMBL" id="BNED01000005">
    <property type="protein sequence ID" value="GHI77578.1"/>
    <property type="molecule type" value="Genomic_DNA"/>
</dbReference>
<dbReference type="Proteomes" id="UP000608522">
    <property type="component" value="Unassembled WGS sequence"/>
</dbReference>
<protein>
    <submittedName>
        <fullName evidence="2">Uncharacterized protein</fullName>
    </submittedName>
</protein>
<evidence type="ECO:0000256" key="1">
    <source>
        <dbReference type="SAM" id="MobiDB-lite"/>
    </source>
</evidence>
<feature type="compositionally biased region" description="Low complexity" evidence="1">
    <location>
        <begin position="84"/>
        <end position="98"/>
    </location>
</feature>
<reference evidence="3" key="1">
    <citation type="submission" date="2023-07" db="EMBL/GenBank/DDBJ databases">
        <title>Whole genome shotgun sequence of Streptomyces spororaveus NBRC 15456.</title>
        <authorList>
            <person name="Komaki H."/>
            <person name="Tamura T."/>
        </authorList>
    </citation>
    <scope>NUCLEOTIDE SEQUENCE [LARGE SCALE GENOMIC DNA]</scope>
    <source>
        <strain evidence="3">NBRC 15456</strain>
    </source>
</reference>